<evidence type="ECO:0000256" key="4">
    <source>
        <dbReference type="ARBA" id="ARBA00022833"/>
    </source>
</evidence>
<feature type="compositionally biased region" description="Polar residues" evidence="7">
    <location>
        <begin position="511"/>
        <end position="526"/>
    </location>
</feature>
<dbReference type="PANTHER" id="PTHR23215">
    <property type="entry name" value="ZINC FINGER PROTEIN 207"/>
    <property type="match status" value="1"/>
</dbReference>
<gene>
    <name evidence="9" type="ORF">CBR_g1074</name>
</gene>
<feature type="compositionally biased region" description="Pro residues" evidence="7">
    <location>
        <begin position="189"/>
        <end position="210"/>
    </location>
</feature>
<dbReference type="GO" id="GO:0005634">
    <property type="term" value="C:nucleus"/>
    <property type="evidence" value="ECO:0007669"/>
    <property type="project" value="UniProtKB-SubCell"/>
</dbReference>
<comment type="caution">
    <text evidence="9">The sequence shown here is derived from an EMBL/GenBank/DDBJ whole genome shotgun (WGS) entry which is preliminary data.</text>
</comment>
<dbReference type="PROSITE" id="PS00028">
    <property type="entry name" value="ZINC_FINGER_C2H2_1"/>
    <property type="match status" value="1"/>
</dbReference>
<dbReference type="InterPro" id="IPR013087">
    <property type="entry name" value="Znf_C2H2_type"/>
</dbReference>
<dbReference type="PROSITE" id="PS50808">
    <property type="entry name" value="ZF_BED"/>
    <property type="match status" value="1"/>
</dbReference>
<feature type="compositionally biased region" description="Low complexity" evidence="7">
    <location>
        <begin position="436"/>
        <end position="447"/>
    </location>
</feature>
<feature type="region of interest" description="Disordered" evidence="7">
    <location>
        <begin position="405"/>
        <end position="540"/>
    </location>
</feature>
<evidence type="ECO:0000256" key="2">
    <source>
        <dbReference type="ARBA" id="ARBA00022723"/>
    </source>
</evidence>
<comment type="subcellular location">
    <subcellularLocation>
        <location evidence="1">Nucleus</location>
    </subcellularLocation>
</comment>
<accession>A0A388KD26</accession>
<protein>
    <recommendedName>
        <fullName evidence="8">BED-type domain-containing protein</fullName>
    </recommendedName>
</protein>
<keyword evidence="5" id="KW-0539">Nucleus</keyword>
<feature type="compositionally biased region" description="Polar residues" evidence="7">
    <location>
        <begin position="232"/>
        <end position="243"/>
    </location>
</feature>
<dbReference type="Proteomes" id="UP000265515">
    <property type="component" value="Unassembled WGS sequence"/>
</dbReference>
<dbReference type="GO" id="GO:0008270">
    <property type="term" value="F:zinc ion binding"/>
    <property type="evidence" value="ECO:0007669"/>
    <property type="project" value="UniProtKB-KW"/>
</dbReference>
<feature type="compositionally biased region" description="Pro residues" evidence="7">
    <location>
        <begin position="413"/>
        <end position="435"/>
    </location>
</feature>
<dbReference type="OMA" id="TSSHMYA"/>
<dbReference type="AlphaFoldDB" id="A0A388KD26"/>
<evidence type="ECO:0000256" key="5">
    <source>
        <dbReference type="ARBA" id="ARBA00023242"/>
    </source>
</evidence>
<feature type="domain" description="BED-type" evidence="8">
    <location>
        <begin position="6"/>
        <end position="65"/>
    </location>
</feature>
<evidence type="ECO:0000256" key="1">
    <source>
        <dbReference type="ARBA" id="ARBA00004123"/>
    </source>
</evidence>
<feature type="compositionally biased region" description="Pro residues" evidence="7">
    <location>
        <begin position="250"/>
        <end position="262"/>
    </location>
</feature>
<dbReference type="SMART" id="SM00355">
    <property type="entry name" value="ZnF_C2H2"/>
    <property type="match status" value="2"/>
</dbReference>
<evidence type="ECO:0000256" key="6">
    <source>
        <dbReference type="PROSITE-ProRule" id="PRU00027"/>
    </source>
</evidence>
<evidence type="ECO:0000256" key="7">
    <source>
        <dbReference type="SAM" id="MobiDB-lite"/>
    </source>
</evidence>
<dbReference type="InterPro" id="IPR003656">
    <property type="entry name" value="Znf_BED"/>
</dbReference>
<name>A0A388KD26_CHABU</name>
<sequence length="598" mass="62383">MGKKKKKAFKPWCYYCEREFDDEKILIQHQKAKHFKCHVCHKKLSTAGGMVVHVLQVHKENVVKVPNSKPGRESTEIEIFGMEGIPPDVMEKHTGEVAEDDKQPPAKTAKIEIPMSASTLSAALPAAPGMTSQSMFAAVPPVLMAPQPPTLQPPTLPIPVRPGWPSTTSAGWSTTTNSGQGWPSLRPTPGQPPILAPPPQPLRLPPPQPLFPIQGVRQPGSSPQQPLFPINGPSSAGTQSAHSSIRPVNPIHPPIAPIPRPPSTDSSTSSASLLTSSSGGMSMGQVRLSGPPPVVLPPPNMQPRLYSFPPPGISITPPSTDAMSDAAALGSTMAPPPPPPGVGPSLSSGMAGPFPPGVNPLAPPGGLNQVVPSACGPMMQRGVSVGPRSMMPPMVPPPSVPPPSLLSASMLPPSVPPPTIPPLSMNPPSIPPPSAAPSQLSLASLPPRAMPPVAPPLGPPPLGLPVVPPSGPLPPPSSPSQSHHQLQAQPPVPPPPPYQAASRPQPYELPSTASSVYAAGPTTSGGASIGPPVSIPRPPLPPPTCSEVYLVWDDEQMSMEERRALLPRYMVDDMLQVHTSKVPISLASRGMADSYLTR</sequence>
<feature type="region of interest" description="Disordered" evidence="7">
    <location>
        <begin position="163"/>
        <end position="282"/>
    </location>
</feature>
<feature type="compositionally biased region" description="Polar residues" evidence="7">
    <location>
        <begin position="165"/>
        <end position="181"/>
    </location>
</feature>
<dbReference type="CDD" id="cd20908">
    <property type="entry name" value="SUF4-like"/>
    <property type="match status" value="1"/>
</dbReference>
<dbReference type="GO" id="GO:0003677">
    <property type="term" value="F:DNA binding"/>
    <property type="evidence" value="ECO:0007669"/>
    <property type="project" value="InterPro"/>
</dbReference>
<feature type="compositionally biased region" description="Low complexity" evidence="7">
    <location>
        <begin position="479"/>
        <end position="489"/>
    </location>
</feature>
<keyword evidence="3 6" id="KW-0863">Zinc-finger</keyword>
<dbReference type="EMBL" id="BFEA01000094">
    <property type="protein sequence ID" value="GBG67955.1"/>
    <property type="molecule type" value="Genomic_DNA"/>
</dbReference>
<proteinExistence type="predicted"/>
<evidence type="ECO:0000256" key="3">
    <source>
        <dbReference type="ARBA" id="ARBA00022771"/>
    </source>
</evidence>
<dbReference type="GO" id="GO:0006355">
    <property type="term" value="P:regulation of DNA-templated transcription"/>
    <property type="evidence" value="ECO:0007669"/>
    <property type="project" value="TreeGrafter"/>
</dbReference>
<dbReference type="PANTHER" id="PTHR23215:SF0">
    <property type="entry name" value="BUB3-INTERACTING AND GLEBS MOTIF-CONTAINING PROTEIN ZNF207"/>
    <property type="match status" value="1"/>
</dbReference>
<dbReference type="STRING" id="69332.A0A388KD26"/>
<feature type="compositionally biased region" description="Low complexity" evidence="7">
    <location>
        <begin position="263"/>
        <end position="282"/>
    </location>
</feature>
<evidence type="ECO:0000313" key="9">
    <source>
        <dbReference type="EMBL" id="GBG67955.1"/>
    </source>
</evidence>
<feature type="compositionally biased region" description="Pro residues" evidence="7">
    <location>
        <begin position="448"/>
        <end position="478"/>
    </location>
</feature>
<keyword evidence="10" id="KW-1185">Reference proteome</keyword>
<dbReference type="PRINTS" id="PR01217">
    <property type="entry name" value="PRICHEXTENSN"/>
</dbReference>
<reference evidence="9 10" key="1">
    <citation type="journal article" date="2018" name="Cell">
        <title>The Chara Genome: Secondary Complexity and Implications for Plant Terrestrialization.</title>
        <authorList>
            <person name="Nishiyama T."/>
            <person name="Sakayama H."/>
            <person name="Vries J.D."/>
            <person name="Buschmann H."/>
            <person name="Saint-Marcoux D."/>
            <person name="Ullrich K.K."/>
            <person name="Haas F.B."/>
            <person name="Vanderstraeten L."/>
            <person name="Becker D."/>
            <person name="Lang D."/>
            <person name="Vosolsobe S."/>
            <person name="Rombauts S."/>
            <person name="Wilhelmsson P.K.I."/>
            <person name="Janitza P."/>
            <person name="Kern R."/>
            <person name="Heyl A."/>
            <person name="Rumpler F."/>
            <person name="Villalobos L.I.A.C."/>
            <person name="Clay J.M."/>
            <person name="Skokan R."/>
            <person name="Toyoda A."/>
            <person name="Suzuki Y."/>
            <person name="Kagoshima H."/>
            <person name="Schijlen E."/>
            <person name="Tajeshwar N."/>
            <person name="Catarino B."/>
            <person name="Hetherington A.J."/>
            <person name="Saltykova A."/>
            <person name="Bonnot C."/>
            <person name="Breuninger H."/>
            <person name="Symeonidi A."/>
            <person name="Radhakrishnan G.V."/>
            <person name="Van Nieuwerburgh F."/>
            <person name="Deforce D."/>
            <person name="Chang C."/>
            <person name="Karol K.G."/>
            <person name="Hedrich R."/>
            <person name="Ulvskov P."/>
            <person name="Glockner G."/>
            <person name="Delwiche C.F."/>
            <person name="Petrasek J."/>
            <person name="Van de Peer Y."/>
            <person name="Friml J."/>
            <person name="Beilby M."/>
            <person name="Dolan L."/>
            <person name="Kohara Y."/>
            <person name="Sugano S."/>
            <person name="Fujiyama A."/>
            <person name="Delaux P.-M."/>
            <person name="Quint M."/>
            <person name="TheiBen G."/>
            <person name="Hagemann M."/>
            <person name="Harholt J."/>
            <person name="Dunand C."/>
            <person name="Zachgo S."/>
            <person name="Langdale J."/>
            <person name="Maumus F."/>
            <person name="Straeten D.V.D."/>
            <person name="Gould S.B."/>
            <person name="Rensing S.A."/>
        </authorList>
    </citation>
    <scope>NUCLEOTIDE SEQUENCE [LARGE SCALE GENOMIC DNA]</scope>
    <source>
        <strain evidence="9 10">S276</strain>
    </source>
</reference>
<dbReference type="Gramene" id="GBG67955">
    <property type="protein sequence ID" value="GBG67955"/>
    <property type="gene ID" value="CBR_g1074"/>
</dbReference>
<organism evidence="9 10">
    <name type="scientific">Chara braunii</name>
    <name type="common">Braun's stonewort</name>
    <dbReference type="NCBI Taxonomy" id="69332"/>
    <lineage>
        <taxon>Eukaryota</taxon>
        <taxon>Viridiplantae</taxon>
        <taxon>Streptophyta</taxon>
        <taxon>Charophyceae</taxon>
        <taxon>Charales</taxon>
        <taxon>Characeae</taxon>
        <taxon>Chara</taxon>
    </lineage>
</organism>
<keyword evidence="2" id="KW-0479">Metal-binding</keyword>
<keyword evidence="4" id="KW-0862">Zinc</keyword>
<evidence type="ECO:0000313" key="10">
    <source>
        <dbReference type="Proteomes" id="UP000265515"/>
    </source>
</evidence>
<evidence type="ECO:0000259" key="8">
    <source>
        <dbReference type="PROSITE" id="PS50808"/>
    </source>
</evidence>
<dbReference type="OrthoDB" id="1306014at2759"/>